<evidence type="ECO:0008006" key="3">
    <source>
        <dbReference type="Google" id="ProtNLM"/>
    </source>
</evidence>
<dbReference type="OrthoDB" id="517522at2"/>
<dbReference type="Proteomes" id="UP000238937">
    <property type="component" value="Unassembled WGS sequence"/>
</dbReference>
<organism evidence="1 2">
    <name type="scientific">Chamaesiphon polymorphus CCALA 037</name>
    <dbReference type="NCBI Taxonomy" id="2107692"/>
    <lineage>
        <taxon>Bacteria</taxon>
        <taxon>Bacillati</taxon>
        <taxon>Cyanobacteriota</taxon>
        <taxon>Cyanophyceae</taxon>
        <taxon>Gomontiellales</taxon>
        <taxon>Chamaesiphonaceae</taxon>
        <taxon>Chamaesiphon</taxon>
    </lineage>
</organism>
<protein>
    <recommendedName>
        <fullName evidence="3">RAMA domain-containing protein</fullName>
    </recommendedName>
</protein>
<accession>A0A2T1GAT7</accession>
<sequence length="89" mass="10020">MGLFTQNSQIRVRLKREKAQQVGYAYITTGIQISPSGTIVHNREEFDKPSPLATSINGGAVNGWEYIEIKQNGQWICLGELRKIWRSAA</sequence>
<gene>
    <name evidence="1" type="ORF">C7B77_18270</name>
</gene>
<comment type="caution">
    <text evidence="1">The sequence shown here is derived from an EMBL/GenBank/DDBJ whole genome shotgun (WGS) entry which is preliminary data.</text>
</comment>
<evidence type="ECO:0000313" key="2">
    <source>
        <dbReference type="Proteomes" id="UP000238937"/>
    </source>
</evidence>
<keyword evidence="2" id="KW-1185">Reference proteome</keyword>
<reference evidence="1 2" key="1">
    <citation type="submission" date="2018-03" db="EMBL/GenBank/DDBJ databases">
        <title>The ancient ancestry and fast evolution of plastids.</title>
        <authorList>
            <person name="Moore K.R."/>
            <person name="Magnabosco C."/>
            <person name="Momper L."/>
            <person name="Gold D.A."/>
            <person name="Bosak T."/>
            <person name="Fournier G.P."/>
        </authorList>
    </citation>
    <scope>NUCLEOTIDE SEQUENCE [LARGE SCALE GENOMIC DNA]</scope>
    <source>
        <strain evidence="1 2">CCALA 037</strain>
    </source>
</reference>
<evidence type="ECO:0000313" key="1">
    <source>
        <dbReference type="EMBL" id="PSB54398.1"/>
    </source>
</evidence>
<dbReference type="EMBL" id="PVWO01000262">
    <property type="protein sequence ID" value="PSB54398.1"/>
    <property type="molecule type" value="Genomic_DNA"/>
</dbReference>
<dbReference type="AlphaFoldDB" id="A0A2T1GAT7"/>
<proteinExistence type="predicted"/>
<name>A0A2T1GAT7_9CYAN</name>